<gene>
    <name evidence="2" type="primary">rpfG</name>
    <name evidence="2" type="ORF">NCTC503_00170</name>
</gene>
<dbReference type="Gene3D" id="1.10.3210.10">
    <property type="entry name" value="Hypothetical protein af1432"/>
    <property type="match status" value="1"/>
</dbReference>
<dbReference type="EMBL" id="LR590481">
    <property type="protein sequence ID" value="VTQ82412.1"/>
    <property type="molecule type" value="Genomic_DNA"/>
</dbReference>
<reference evidence="2 3" key="1">
    <citation type="submission" date="2019-05" db="EMBL/GenBank/DDBJ databases">
        <authorList>
            <consortium name="Pathogen Informatics"/>
        </authorList>
    </citation>
    <scope>NUCLEOTIDE SEQUENCE [LARGE SCALE GENOMIC DNA]</scope>
    <source>
        <strain evidence="2 3">NCTC503</strain>
    </source>
</reference>
<keyword evidence="2" id="KW-0378">Hydrolase</keyword>
<organism evidence="2 3">
    <name type="scientific">Hathewaya histolytica</name>
    <name type="common">Clostridium histolyticum</name>
    <dbReference type="NCBI Taxonomy" id="1498"/>
    <lineage>
        <taxon>Bacteria</taxon>
        <taxon>Bacillati</taxon>
        <taxon>Bacillota</taxon>
        <taxon>Clostridia</taxon>
        <taxon>Eubacteriales</taxon>
        <taxon>Clostridiaceae</taxon>
        <taxon>Hathewaya</taxon>
    </lineage>
</organism>
<accession>A0A4U9QV62</accession>
<dbReference type="PANTHER" id="PTHR43155">
    <property type="entry name" value="CYCLIC DI-GMP PHOSPHODIESTERASE PA4108-RELATED"/>
    <property type="match status" value="1"/>
</dbReference>
<dbReference type="SMART" id="SM00471">
    <property type="entry name" value="HDc"/>
    <property type="match status" value="1"/>
</dbReference>
<proteinExistence type="predicted"/>
<name>A0A4U9QV62_HATHI</name>
<dbReference type="InterPro" id="IPR006675">
    <property type="entry name" value="HDIG_dom"/>
</dbReference>
<dbReference type="AlphaFoldDB" id="A0A4U9QV62"/>
<dbReference type="GO" id="GO:0071111">
    <property type="term" value="F:cyclic-guanylate-specific phosphodiesterase activity"/>
    <property type="evidence" value="ECO:0007669"/>
    <property type="project" value="UniProtKB-EC"/>
</dbReference>
<protein>
    <submittedName>
        <fullName evidence="2">HD-GYP domain-containing protein</fullName>
        <ecNumber evidence="2">3.1.4.52</ecNumber>
    </submittedName>
</protein>
<dbReference type="Pfam" id="PF13487">
    <property type="entry name" value="HD_5"/>
    <property type="match status" value="1"/>
</dbReference>
<feature type="domain" description="HD-GYP" evidence="1">
    <location>
        <begin position="1"/>
        <end position="194"/>
    </location>
</feature>
<dbReference type="InterPro" id="IPR003607">
    <property type="entry name" value="HD/PDEase_dom"/>
</dbReference>
<dbReference type="InterPro" id="IPR037522">
    <property type="entry name" value="HD_GYP_dom"/>
</dbReference>
<dbReference type="EC" id="3.1.4.52" evidence="2"/>
<dbReference type="NCBIfam" id="TIGR00277">
    <property type="entry name" value="HDIG"/>
    <property type="match status" value="1"/>
</dbReference>
<dbReference type="RefSeq" id="WP_243117914.1">
    <property type="nucleotide sequence ID" value="NZ_CBCRUQ010000011.1"/>
</dbReference>
<dbReference type="KEGG" id="hhw:NCTC503_00170"/>
<evidence type="ECO:0000313" key="3">
    <source>
        <dbReference type="Proteomes" id="UP000308489"/>
    </source>
</evidence>
<evidence type="ECO:0000259" key="1">
    <source>
        <dbReference type="PROSITE" id="PS51832"/>
    </source>
</evidence>
<evidence type="ECO:0000313" key="2">
    <source>
        <dbReference type="EMBL" id="VTQ82412.1"/>
    </source>
</evidence>
<sequence>MNQGTVNTNLFDLKHYDDYTYVHCVDTCIMATFLGYTMNLNKSNLRHLAVAAILHDIGKTKVPSSIINKKGRLTNNEFEIIKKHSLYGIQILNSIKKFHPIVIRAVAEHHEKFDGTGYPFGIKGYRISKFARIISICDVFTAVSANRSYRERFNPTDAYELILSSSGTAFDPILVKHFRDTFYIYPLGCRLKLSNGLEGIVIKQNKSFPDRPIVRIISPGYNIYSNSFDMDLLKETAITVVQVFDD</sequence>
<keyword evidence="3" id="KW-1185">Reference proteome</keyword>
<dbReference type="Proteomes" id="UP000308489">
    <property type="component" value="Chromosome 1"/>
</dbReference>
<dbReference type="CDD" id="cd00077">
    <property type="entry name" value="HDc"/>
    <property type="match status" value="1"/>
</dbReference>
<dbReference type="PANTHER" id="PTHR43155:SF2">
    <property type="entry name" value="CYCLIC DI-GMP PHOSPHODIESTERASE PA4108"/>
    <property type="match status" value="1"/>
</dbReference>
<dbReference type="PROSITE" id="PS51832">
    <property type="entry name" value="HD_GYP"/>
    <property type="match status" value="1"/>
</dbReference>
<dbReference type="SUPFAM" id="SSF109604">
    <property type="entry name" value="HD-domain/PDEase-like"/>
    <property type="match status" value="1"/>
</dbReference>